<proteinExistence type="predicted"/>
<feature type="region of interest" description="Disordered" evidence="2">
    <location>
        <begin position="243"/>
        <end position="331"/>
    </location>
</feature>
<feature type="region of interest" description="Disordered" evidence="2">
    <location>
        <begin position="173"/>
        <end position="193"/>
    </location>
</feature>
<protein>
    <recommendedName>
        <fullName evidence="3">PTC1-like winged helix-turn-helix domain-containing protein</fullName>
    </recommendedName>
</protein>
<feature type="domain" description="PTC1-like winged helix-turn-helix" evidence="3">
    <location>
        <begin position="338"/>
        <end position="419"/>
    </location>
</feature>
<dbReference type="EMBL" id="LR862143">
    <property type="protein sequence ID" value="CAD1824308.1"/>
    <property type="molecule type" value="Genomic_DNA"/>
</dbReference>
<feature type="compositionally biased region" description="Pro residues" evidence="2">
    <location>
        <begin position="746"/>
        <end position="757"/>
    </location>
</feature>
<feature type="compositionally biased region" description="Basic residues" evidence="2">
    <location>
        <begin position="269"/>
        <end position="280"/>
    </location>
</feature>
<evidence type="ECO:0000313" key="4">
    <source>
        <dbReference type="EMBL" id="CAD1824308.1"/>
    </source>
</evidence>
<evidence type="ECO:0000259" key="3">
    <source>
        <dbReference type="Pfam" id="PF25874"/>
    </source>
</evidence>
<dbReference type="InterPro" id="IPR044221">
    <property type="entry name" value="DYAD/AMEIOTIC1"/>
</dbReference>
<feature type="region of interest" description="Disordered" evidence="2">
    <location>
        <begin position="743"/>
        <end position="772"/>
    </location>
</feature>
<feature type="region of interest" description="Disordered" evidence="2">
    <location>
        <begin position="879"/>
        <end position="1059"/>
    </location>
</feature>
<dbReference type="PANTHER" id="PTHR46740:SF2">
    <property type="entry name" value="PROTEIN DYAD"/>
    <property type="match status" value="1"/>
</dbReference>
<dbReference type="PANTHER" id="PTHR46740">
    <property type="entry name" value="PROTEIN DYAD"/>
    <property type="match status" value="1"/>
</dbReference>
<feature type="compositionally biased region" description="Basic and acidic residues" evidence="2">
    <location>
        <begin position="319"/>
        <end position="331"/>
    </location>
</feature>
<gene>
    <name evidence="4" type="ORF">CB5_LOCUS7519</name>
</gene>
<feature type="compositionally biased region" description="Polar residues" evidence="2">
    <location>
        <begin position="584"/>
        <end position="595"/>
    </location>
</feature>
<dbReference type="Gene3D" id="6.10.140.1430">
    <property type="match status" value="1"/>
</dbReference>
<dbReference type="AlphaFoldDB" id="A0A6V7P0R7"/>
<dbReference type="GO" id="GO:0051177">
    <property type="term" value="P:meiotic sister chromatid cohesion"/>
    <property type="evidence" value="ECO:0007669"/>
    <property type="project" value="InterPro"/>
</dbReference>
<name>A0A6V7P0R7_ANACO</name>
<feature type="compositionally biased region" description="Low complexity" evidence="2">
    <location>
        <begin position="763"/>
        <end position="772"/>
    </location>
</feature>
<feature type="compositionally biased region" description="Basic and acidic residues" evidence="2">
    <location>
        <begin position="1095"/>
        <end position="1111"/>
    </location>
</feature>
<feature type="compositionally biased region" description="Basic and acidic residues" evidence="2">
    <location>
        <begin position="565"/>
        <end position="580"/>
    </location>
</feature>
<evidence type="ECO:0000256" key="1">
    <source>
        <dbReference type="SAM" id="Coils"/>
    </source>
</evidence>
<evidence type="ECO:0000256" key="2">
    <source>
        <dbReference type="SAM" id="MobiDB-lite"/>
    </source>
</evidence>
<sequence length="1111" mass="122632">MWGPQVKCYSKRNEPTTVGLKRSPLGRQMLSTTYFSHAPPCNGAAWELSFLYYSSMLTSSSEPSARWVRNRRLLRNRSRKASPKSPIQLKAIRVVKVCETTTLDVTVSFPSNRSLRHYFACLSDERGPELDERFVMSSNHAGKILRRSIPRPQLEGERHLERFWLVTPGSYNLRNPRMSPSSEPGAEDVKSSQKAMSSCLLTLKHSGAPGWGIRRKVKYIGRHRDHLPSSKEEDEVVDCKEVKEDEEKLLSGSGRKRKRPPETSAGDQRKKKKKKKKKKEKEKEKEKEKAKRKEKKENKGHDRKEAKDPGRLLSGVQEEEGKKRCREGSRVKAGFKERWSRERYQAAELKLLDIMREKGAALGRPILRQLLREEARKHIGDTGLLDHLLKHMAGKVVSQGKERFRRRHNAEGAMEYWLEPAELVEMRRMAGVMDTYWVPPPGWKLGDATSPCPCSAKCQAQLDELRGELMRNLKREMEERLSSFKCLEKVASDIKSEVQSVRSTWQEKYEYVLNQNVKLEEEIAVISSSLLELKENVRVLKEEKEWKRENEVGVVVEDSRERLVGEDNERGDLARSKEAAGPDSTVTASGSKTTAVQASRVTANNANLAATDNYKEAEGKRLGTSGRVVSAAGPEKKKTPRKSGFKICKPQGTFLWPNMGGNVINPNGSSCSIISSVNSSSSRSTCASPRRPSLVQEVVVVPTSTTTSTTTTTTAAAYAASSACASSSSSTSMSVEDQVMMMGECPRPPPSPRPPPPPRRRTCSSVCPPRRPPSSCARHLLLLLRSWRWWPQPLITPHPLPFSLSLSLSLSSRSSSRRAWPLPRPSSSSSSWFSIHLMSLIHNQEMASLVARPGGGGSPVAEKNKWGTDTMDAAAVAWSSNIVTTDLEEEEEEEEKRRRGKSQRNGISWAVELRRGRNQRPCRGEDGADDGEREGGDGRHQGEGSRDEGASAGGKDKTGGYLGEKTEAAKQKASEAAESARETAVSGKDKTGNYVGEKTEATKHKVSDAADTAKDSAQSGKDKTGSYVGDTAEAAKQKASEAAESAKETTQAGKDRTATFFQQAGEQVVNAAQGATEAVKNTLGLGAENDPNKAAGDKSTVKDAAHGAVRD</sequence>
<reference evidence="4" key="1">
    <citation type="submission" date="2020-07" db="EMBL/GenBank/DDBJ databases">
        <authorList>
            <person name="Lin J."/>
        </authorList>
    </citation>
    <scope>NUCLEOTIDE SEQUENCE</scope>
</reference>
<organism evidence="4">
    <name type="scientific">Ananas comosus var. bracteatus</name>
    <name type="common">red pineapple</name>
    <dbReference type="NCBI Taxonomy" id="296719"/>
    <lineage>
        <taxon>Eukaryota</taxon>
        <taxon>Viridiplantae</taxon>
        <taxon>Streptophyta</taxon>
        <taxon>Embryophyta</taxon>
        <taxon>Tracheophyta</taxon>
        <taxon>Spermatophyta</taxon>
        <taxon>Magnoliopsida</taxon>
        <taxon>Liliopsida</taxon>
        <taxon>Poales</taxon>
        <taxon>Bromeliaceae</taxon>
        <taxon>Bromelioideae</taxon>
        <taxon>Ananas</taxon>
    </lineage>
</organism>
<feature type="coiled-coil region" evidence="1">
    <location>
        <begin position="516"/>
        <end position="550"/>
    </location>
</feature>
<feature type="compositionally biased region" description="Basic and acidic residues" evidence="2">
    <location>
        <begin position="1033"/>
        <end position="1057"/>
    </location>
</feature>
<feature type="region of interest" description="Disordered" evidence="2">
    <location>
        <begin position="565"/>
        <end position="595"/>
    </location>
</feature>
<dbReference type="GO" id="GO:0007131">
    <property type="term" value="P:reciprocal meiotic recombination"/>
    <property type="evidence" value="ECO:0007669"/>
    <property type="project" value="InterPro"/>
</dbReference>
<feature type="region of interest" description="Disordered" evidence="2">
    <location>
        <begin position="1082"/>
        <end position="1111"/>
    </location>
</feature>
<dbReference type="Pfam" id="PF25874">
    <property type="entry name" value="WHD_plant_repro"/>
    <property type="match status" value="1"/>
</dbReference>
<feature type="compositionally biased region" description="Basic and acidic residues" evidence="2">
    <location>
        <begin position="281"/>
        <end position="310"/>
    </location>
</feature>
<feature type="compositionally biased region" description="Basic and acidic residues" evidence="2">
    <location>
        <begin position="933"/>
        <end position="1024"/>
    </location>
</feature>
<dbReference type="InterPro" id="IPR059080">
    <property type="entry name" value="WHD_PTC1"/>
</dbReference>
<feature type="compositionally biased region" description="Polar residues" evidence="2">
    <location>
        <begin position="173"/>
        <end position="182"/>
    </location>
</feature>
<accession>A0A6V7P0R7</accession>
<keyword evidence="1" id="KW-0175">Coiled coil</keyword>